<dbReference type="InterPro" id="IPR050983">
    <property type="entry name" value="GST_Omega/HSP26"/>
</dbReference>
<dbReference type="PROSITE" id="PS50404">
    <property type="entry name" value="GST_NTER"/>
    <property type="match status" value="1"/>
</dbReference>
<evidence type="ECO:0000313" key="3">
    <source>
        <dbReference type="EMBL" id="STY19082.1"/>
    </source>
</evidence>
<dbReference type="InterPro" id="IPR004045">
    <property type="entry name" value="Glutathione_S-Trfase_N"/>
</dbReference>
<evidence type="ECO:0000313" key="4">
    <source>
        <dbReference type="Proteomes" id="UP000054639"/>
    </source>
</evidence>
<dbReference type="RefSeq" id="WP_058472720.1">
    <property type="nucleotide sequence ID" value="NZ_CAAAIL010000033.1"/>
</dbReference>
<evidence type="ECO:0000313" key="2">
    <source>
        <dbReference type="EMBL" id="KTD52670.1"/>
    </source>
</evidence>
<dbReference type="InterPro" id="IPR036282">
    <property type="entry name" value="Glutathione-S-Trfase_C_sf"/>
</dbReference>
<dbReference type="PROSITE" id="PS51354">
    <property type="entry name" value="GLUTAREDOXIN_2"/>
    <property type="match status" value="1"/>
</dbReference>
<dbReference type="Gene3D" id="3.40.30.10">
    <property type="entry name" value="Glutaredoxin"/>
    <property type="match status" value="1"/>
</dbReference>
<keyword evidence="4" id="KW-1185">Reference proteome</keyword>
<dbReference type="AlphaFoldDB" id="A0A378KWX2"/>
<dbReference type="Proteomes" id="UP000254230">
    <property type="component" value="Unassembled WGS sequence"/>
</dbReference>
<sequence length="210" mass="24637">MHYLYSFRRCPYAIRARMALKYAGIEVGIREVKLSDKPIELIMASAKATVPVLVTDSGKVIDQSLDIMLWAIEQSDRDNWLKPDSHQQIFNIIQYNDFEFKPILDGYKYPQKSGVGDPLFYRKQALVFLDELNAKLLNSQYLFSDNPCLADIAIFPFIRQFCMVDKDWFMQSQFNRLIYWLEFFLESPLFLSVMKKYSPWKAGDKEPLLS</sequence>
<protein>
    <submittedName>
        <fullName evidence="3">Glutaredoxin 2</fullName>
    </submittedName>
</protein>
<dbReference type="SUPFAM" id="SSF52833">
    <property type="entry name" value="Thioredoxin-like"/>
    <property type="match status" value="1"/>
</dbReference>
<proteinExistence type="predicted"/>
<feature type="domain" description="GST N-terminal" evidence="1">
    <location>
        <begin position="1"/>
        <end position="79"/>
    </location>
</feature>
<dbReference type="PANTHER" id="PTHR43968">
    <property type="match status" value="1"/>
</dbReference>
<dbReference type="CDD" id="cd03196">
    <property type="entry name" value="GST_C_5"/>
    <property type="match status" value="1"/>
</dbReference>
<dbReference type="Gene3D" id="1.20.1050.10">
    <property type="match status" value="1"/>
</dbReference>
<dbReference type="SUPFAM" id="SSF47616">
    <property type="entry name" value="GST C-terminal domain-like"/>
    <property type="match status" value="1"/>
</dbReference>
<reference evidence="2 4" key="1">
    <citation type="submission" date="2015-11" db="EMBL/GenBank/DDBJ databases">
        <title>Genomic analysis of 38 Legionella species identifies large and diverse effector repertoires.</title>
        <authorList>
            <person name="Burstein D."/>
            <person name="Amaro F."/>
            <person name="Zusman T."/>
            <person name="Lifshitz Z."/>
            <person name="Cohen O."/>
            <person name="Gilbert J.A."/>
            <person name="Pupko T."/>
            <person name="Shuman H.A."/>
            <person name="Segal G."/>
        </authorList>
    </citation>
    <scope>NUCLEOTIDE SEQUENCE [LARGE SCALE GENOMIC DNA]</scope>
    <source>
        <strain evidence="2 4">ATCC 49507</strain>
    </source>
</reference>
<dbReference type="GO" id="GO:0005737">
    <property type="term" value="C:cytoplasm"/>
    <property type="evidence" value="ECO:0007669"/>
    <property type="project" value="TreeGrafter"/>
</dbReference>
<evidence type="ECO:0000259" key="1">
    <source>
        <dbReference type="PROSITE" id="PS50404"/>
    </source>
</evidence>
<gene>
    <name evidence="2" type="ORF">Lqua_0503</name>
    <name evidence="3" type="ORF">NCTC12376_02912</name>
</gene>
<reference evidence="3 5" key="2">
    <citation type="submission" date="2018-06" db="EMBL/GenBank/DDBJ databases">
        <authorList>
            <consortium name="Pathogen Informatics"/>
            <person name="Doyle S."/>
        </authorList>
    </citation>
    <scope>NUCLEOTIDE SEQUENCE [LARGE SCALE GENOMIC DNA]</scope>
    <source>
        <strain evidence="3 5">NCTC12376</strain>
    </source>
</reference>
<dbReference type="Pfam" id="PF13417">
    <property type="entry name" value="GST_N_3"/>
    <property type="match status" value="1"/>
</dbReference>
<accession>A0A378KWX2</accession>
<dbReference type="PANTHER" id="PTHR43968:SF6">
    <property type="entry name" value="GLUTATHIONE S-TRANSFERASE OMEGA"/>
    <property type="match status" value="1"/>
</dbReference>
<dbReference type="STRING" id="45072.Lqua_0503"/>
<dbReference type="Proteomes" id="UP000054639">
    <property type="component" value="Unassembled WGS sequence"/>
</dbReference>
<dbReference type="InterPro" id="IPR036249">
    <property type="entry name" value="Thioredoxin-like_sf"/>
</dbReference>
<organism evidence="3 5">
    <name type="scientific">Legionella quateirensis</name>
    <dbReference type="NCBI Taxonomy" id="45072"/>
    <lineage>
        <taxon>Bacteria</taxon>
        <taxon>Pseudomonadati</taxon>
        <taxon>Pseudomonadota</taxon>
        <taxon>Gammaproteobacteria</taxon>
        <taxon>Legionellales</taxon>
        <taxon>Legionellaceae</taxon>
        <taxon>Legionella</taxon>
    </lineage>
</organism>
<dbReference type="EMBL" id="LNYR01000006">
    <property type="protein sequence ID" value="KTD52670.1"/>
    <property type="molecule type" value="Genomic_DNA"/>
</dbReference>
<dbReference type="EMBL" id="UGOW01000001">
    <property type="protein sequence ID" value="STY19082.1"/>
    <property type="molecule type" value="Genomic_DNA"/>
</dbReference>
<evidence type="ECO:0000313" key="5">
    <source>
        <dbReference type="Proteomes" id="UP000254230"/>
    </source>
</evidence>
<name>A0A378KWX2_9GAMM</name>